<organism evidence="2">
    <name type="scientific">Tanacetum cinerariifolium</name>
    <name type="common">Dalmatian daisy</name>
    <name type="synonym">Chrysanthemum cinerariifolium</name>
    <dbReference type="NCBI Taxonomy" id="118510"/>
    <lineage>
        <taxon>Eukaryota</taxon>
        <taxon>Viridiplantae</taxon>
        <taxon>Streptophyta</taxon>
        <taxon>Embryophyta</taxon>
        <taxon>Tracheophyta</taxon>
        <taxon>Spermatophyta</taxon>
        <taxon>Magnoliopsida</taxon>
        <taxon>eudicotyledons</taxon>
        <taxon>Gunneridae</taxon>
        <taxon>Pentapetalae</taxon>
        <taxon>asterids</taxon>
        <taxon>campanulids</taxon>
        <taxon>Asterales</taxon>
        <taxon>Asteraceae</taxon>
        <taxon>Asteroideae</taxon>
        <taxon>Anthemideae</taxon>
        <taxon>Anthemidinae</taxon>
        <taxon>Tanacetum</taxon>
    </lineage>
</organism>
<keyword evidence="2" id="KW-0548">Nucleotidyltransferase</keyword>
<dbReference type="GO" id="GO:0003964">
    <property type="term" value="F:RNA-directed DNA polymerase activity"/>
    <property type="evidence" value="ECO:0007669"/>
    <property type="project" value="UniProtKB-KW"/>
</dbReference>
<reference evidence="2" key="1">
    <citation type="journal article" date="2019" name="Sci. Rep.">
        <title>Draft genome of Tanacetum cinerariifolium, the natural source of mosquito coil.</title>
        <authorList>
            <person name="Yamashiro T."/>
            <person name="Shiraishi A."/>
            <person name="Satake H."/>
            <person name="Nakayama K."/>
        </authorList>
    </citation>
    <scope>NUCLEOTIDE SEQUENCE</scope>
</reference>
<proteinExistence type="predicted"/>
<feature type="non-terminal residue" evidence="2">
    <location>
        <position position="1"/>
    </location>
</feature>
<keyword evidence="2" id="KW-0695">RNA-directed DNA polymerase</keyword>
<dbReference type="Pfam" id="PF13966">
    <property type="entry name" value="zf-RVT"/>
    <property type="match status" value="1"/>
</dbReference>
<gene>
    <name evidence="2" type="ORF">Tci_533416</name>
</gene>
<evidence type="ECO:0000313" key="2">
    <source>
        <dbReference type="EMBL" id="GEZ61443.1"/>
    </source>
</evidence>
<comment type="caution">
    <text evidence="2">The sequence shown here is derived from an EMBL/GenBank/DDBJ whole genome shotgun (WGS) entry which is preliminary data.</text>
</comment>
<feature type="domain" description="Reverse transcriptase zinc-binding" evidence="1">
    <location>
        <begin position="22"/>
        <end position="87"/>
    </location>
</feature>
<dbReference type="EMBL" id="BKCJ010300746">
    <property type="protein sequence ID" value="GEZ61443.1"/>
    <property type="molecule type" value="Genomic_DNA"/>
</dbReference>
<sequence>DGVFRVKEVRNCIDDIFLPSQVIDTRWVMFVPIKVSIFIWRVRQDYLPTRVNLVRRGINVDSCVCPICSTGEDEINHILFRCDLAQQHDGIYGGLGTASFFREFFPDVPRGGIEQEQFDALADQIRDAILAPTPDRWVWSLEKSGVFSVASIRKMIDDKRLPEVATKTRWIKVVPIKVNVHAWKTSSHLFFSCNLARTLTRRIIQCWDISDEEFNAYKEWLSWIVNIRLPSKKKMMLEDKACQSAIAELAMQFDAACTTKDDLRKAFKKCDDISQESRALIDTFLKEEYDRKFEFEKKTPMEIILIA</sequence>
<evidence type="ECO:0000259" key="1">
    <source>
        <dbReference type="Pfam" id="PF13966"/>
    </source>
</evidence>
<dbReference type="InterPro" id="IPR026960">
    <property type="entry name" value="RVT-Znf"/>
</dbReference>
<accession>A0A699IQG8</accession>
<keyword evidence="2" id="KW-0808">Transferase</keyword>
<dbReference type="AlphaFoldDB" id="A0A699IQG8"/>
<protein>
    <submittedName>
        <fullName evidence="2">RNA-directed DNA polymerase, eukaryota</fullName>
    </submittedName>
</protein>
<name>A0A699IQG8_TANCI</name>